<dbReference type="InterPro" id="IPR013094">
    <property type="entry name" value="AB_hydrolase_3"/>
</dbReference>
<dbReference type="SUPFAM" id="SSF53474">
    <property type="entry name" value="alpha/beta-Hydrolases"/>
    <property type="match status" value="1"/>
</dbReference>
<dbReference type="Gene3D" id="3.40.50.1820">
    <property type="entry name" value="alpha/beta hydrolase"/>
    <property type="match status" value="1"/>
</dbReference>
<dbReference type="InterPro" id="IPR029058">
    <property type="entry name" value="AB_hydrolase_fold"/>
</dbReference>
<gene>
    <name evidence="4" type="ordered locus">ROP_36700</name>
</gene>
<organism evidence="4 5">
    <name type="scientific">Rhodococcus opacus (strain B4)</name>
    <dbReference type="NCBI Taxonomy" id="632772"/>
    <lineage>
        <taxon>Bacteria</taxon>
        <taxon>Bacillati</taxon>
        <taxon>Actinomycetota</taxon>
        <taxon>Actinomycetes</taxon>
        <taxon>Mycobacteriales</taxon>
        <taxon>Nocardiaceae</taxon>
        <taxon>Rhodococcus</taxon>
    </lineage>
</organism>
<sequence>MRSPDGSGRGGGTLLRRRSRRRGIRSSRSRCTSGWAVVSLDYRLAPENPYPAALEDCLDAYAWLTRTAPELGIDPGRIAVGGDSAGGNLAAASACTGATNAAPSR</sequence>
<dbReference type="PATRIC" id="fig|632772.20.peg.3853"/>
<proteinExistence type="predicted"/>
<protein>
    <submittedName>
        <fullName evidence="4">Putative esterase</fullName>
    </submittedName>
</protein>
<accession>C1B8B4</accession>
<evidence type="ECO:0000313" key="4">
    <source>
        <dbReference type="EMBL" id="BAH51917.1"/>
    </source>
</evidence>
<dbReference type="AlphaFoldDB" id="C1B8B4"/>
<evidence type="ECO:0000256" key="2">
    <source>
        <dbReference type="SAM" id="MobiDB-lite"/>
    </source>
</evidence>
<dbReference type="Pfam" id="PF07859">
    <property type="entry name" value="Abhydrolase_3"/>
    <property type="match status" value="1"/>
</dbReference>
<feature type="region of interest" description="Disordered" evidence="2">
    <location>
        <begin position="1"/>
        <end position="27"/>
    </location>
</feature>
<dbReference type="PANTHER" id="PTHR48081">
    <property type="entry name" value="AB HYDROLASE SUPERFAMILY PROTEIN C4A8.06C"/>
    <property type="match status" value="1"/>
</dbReference>
<evidence type="ECO:0000259" key="3">
    <source>
        <dbReference type="Pfam" id="PF07859"/>
    </source>
</evidence>
<feature type="compositionally biased region" description="Basic residues" evidence="2">
    <location>
        <begin position="15"/>
        <end position="27"/>
    </location>
</feature>
<dbReference type="GO" id="GO:0016787">
    <property type="term" value="F:hydrolase activity"/>
    <property type="evidence" value="ECO:0007669"/>
    <property type="project" value="UniProtKB-KW"/>
</dbReference>
<feature type="domain" description="Alpha/beta hydrolase fold-3" evidence="3">
    <location>
        <begin position="33"/>
        <end position="96"/>
    </location>
</feature>
<keyword evidence="1" id="KW-0378">Hydrolase</keyword>
<dbReference type="Proteomes" id="UP000002212">
    <property type="component" value="Chromosome"/>
</dbReference>
<dbReference type="HOGENOM" id="CLU_2234475_0_0_11"/>
<dbReference type="InterPro" id="IPR050300">
    <property type="entry name" value="GDXG_lipolytic_enzyme"/>
</dbReference>
<dbReference type="EMBL" id="AP011115">
    <property type="protein sequence ID" value="BAH51917.1"/>
    <property type="molecule type" value="Genomic_DNA"/>
</dbReference>
<reference evidence="4 5" key="1">
    <citation type="submission" date="2009-03" db="EMBL/GenBank/DDBJ databases">
        <title>Comparison of the complete genome sequences of Rhodococcus erythropolis PR4 and Rhodococcus opacus B4.</title>
        <authorList>
            <person name="Takarada H."/>
            <person name="Sekine M."/>
            <person name="Hosoyama A."/>
            <person name="Yamada R."/>
            <person name="Fujisawa T."/>
            <person name="Omata S."/>
            <person name="Shimizu A."/>
            <person name="Tsukatani N."/>
            <person name="Tanikawa S."/>
            <person name="Fujita N."/>
            <person name="Harayama S."/>
        </authorList>
    </citation>
    <scope>NUCLEOTIDE SEQUENCE [LARGE SCALE GENOMIC DNA]</scope>
    <source>
        <strain evidence="4 5">B4</strain>
    </source>
</reference>
<dbReference type="KEGG" id="rop:ROP_36700"/>
<name>C1B8B4_RHOOB</name>
<dbReference type="STRING" id="632772.ROP_36700"/>
<evidence type="ECO:0000256" key="1">
    <source>
        <dbReference type="ARBA" id="ARBA00022801"/>
    </source>
</evidence>
<evidence type="ECO:0000313" key="5">
    <source>
        <dbReference type="Proteomes" id="UP000002212"/>
    </source>
</evidence>
<dbReference type="PANTHER" id="PTHR48081:SF8">
    <property type="entry name" value="ALPHA_BETA HYDROLASE FOLD-3 DOMAIN-CONTAINING PROTEIN-RELATED"/>
    <property type="match status" value="1"/>
</dbReference>